<accession>A0A0L9US81</accession>
<dbReference type="PANTHER" id="PTHR36766:SF30">
    <property type="entry name" value="TIR-NBS TYPE DISEASE RESISTANCE PROTEIN-RELATED"/>
    <property type="match status" value="1"/>
</dbReference>
<dbReference type="Proteomes" id="UP000053144">
    <property type="component" value="Chromosome 6"/>
</dbReference>
<dbReference type="InterPro" id="IPR032675">
    <property type="entry name" value="LRR_dom_sf"/>
</dbReference>
<name>A0A0L9US81_PHAAN</name>
<protein>
    <recommendedName>
        <fullName evidence="3">Disease resistance R13L4/SHOC-2-like LRR domain-containing protein</fullName>
    </recommendedName>
</protein>
<dbReference type="AlphaFoldDB" id="A0A0L9US81"/>
<evidence type="ECO:0000256" key="1">
    <source>
        <dbReference type="ARBA" id="ARBA00022737"/>
    </source>
</evidence>
<evidence type="ECO:0000313" key="4">
    <source>
        <dbReference type="EMBL" id="KOM45399.1"/>
    </source>
</evidence>
<proteinExistence type="predicted"/>
<dbReference type="EMBL" id="CM003376">
    <property type="protein sequence ID" value="KOM45399.1"/>
    <property type="molecule type" value="Genomic_DNA"/>
</dbReference>
<dbReference type="Gene3D" id="3.80.10.10">
    <property type="entry name" value="Ribonuclease Inhibitor"/>
    <property type="match status" value="2"/>
</dbReference>
<feature type="domain" description="Disease resistance R13L4/SHOC-2-like LRR" evidence="3">
    <location>
        <begin position="4"/>
        <end position="150"/>
    </location>
</feature>
<keyword evidence="2" id="KW-0611">Plant defense</keyword>
<dbReference type="Pfam" id="PF23598">
    <property type="entry name" value="LRR_14"/>
    <property type="match status" value="1"/>
</dbReference>
<keyword evidence="1" id="KW-0677">Repeat</keyword>
<dbReference type="SUPFAM" id="SSF52047">
    <property type="entry name" value="RNI-like"/>
    <property type="match status" value="1"/>
</dbReference>
<dbReference type="GO" id="GO:0006952">
    <property type="term" value="P:defense response"/>
    <property type="evidence" value="ECO:0007669"/>
    <property type="project" value="UniProtKB-KW"/>
</dbReference>
<organism evidence="4 5">
    <name type="scientific">Phaseolus angularis</name>
    <name type="common">Azuki bean</name>
    <name type="synonym">Vigna angularis</name>
    <dbReference type="NCBI Taxonomy" id="3914"/>
    <lineage>
        <taxon>Eukaryota</taxon>
        <taxon>Viridiplantae</taxon>
        <taxon>Streptophyta</taxon>
        <taxon>Embryophyta</taxon>
        <taxon>Tracheophyta</taxon>
        <taxon>Spermatophyta</taxon>
        <taxon>Magnoliopsida</taxon>
        <taxon>eudicotyledons</taxon>
        <taxon>Gunneridae</taxon>
        <taxon>Pentapetalae</taxon>
        <taxon>rosids</taxon>
        <taxon>fabids</taxon>
        <taxon>Fabales</taxon>
        <taxon>Fabaceae</taxon>
        <taxon>Papilionoideae</taxon>
        <taxon>50 kb inversion clade</taxon>
        <taxon>NPAAA clade</taxon>
        <taxon>indigoferoid/millettioid clade</taxon>
        <taxon>Phaseoleae</taxon>
        <taxon>Vigna</taxon>
    </lineage>
</organism>
<gene>
    <name evidence="4" type="ORF">LR48_Vigan06g070500</name>
</gene>
<dbReference type="PANTHER" id="PTHR36766">
    <property type="entry name" value="PLANT BROAD-SPECTRUM MILDEW RESISTANCE PROTEIN RPW8"/>
    <property type="match status" value="1"/>
</dbReference>
<sequence>MLEGLTSLRTLDIHYCKKLKSLSEGVRHLAHLESLKIIDCPELMDLSSNMRQLTALQFVSISGYSTLPYGFQRVPFLRTLAITNCRSISLSDWVGDMTTLERLSIRNCEELRSLPSSIQRLINLSYLTIYCCPHLQERCKRETGEDWQYINHIPQLGLYP</sequence>
<reference evidence="5" key="1">
    <citation type="journal article" date="2015" name="Proc. Natl. Acad. Sci. U.S.A.">
        <title>Genome sequencing of adzuki bean (Vigna angularis) provides insight into high starch and low fat accumulation and domestication.</title>
        <authorList>
            <person name="Yang K."/>
            <person name="Tian Z."/>
            <person name="Chen C."/>
            <person name="Luo L."/>
            <person name="Zhao B."/>
            <person name="Wang Z."/>
            <person name="Yu L."/>
            <person name="Li Y."/>
            <person name="Sun Y."/>
            <person name="Li W."/>
            <person name="Chen Y."/>
            <person name="Li Y."/>
            <person name="Zhang Y."/>
            <person name="Ai D."/>
            <person name="Zhao J."/>
            <person name="Shang C."/>
            <person name="Ma Y."/>
            <person name="Wu B."/>
            <person name="Wang M."/>
            <person name="Gao L."/>
            <person name="Sun D."/>
            <person name="Zhang P."/>
            <person name="Guo F."/>
            <person name="Wang W."/>
            <person name="Li Y."/>
            <person name="Wang J."/>
            <person name="Varshney R.K."/>
            <person name="Wang J."/>
            <person name="Ling H.Q."/>
            <person name="Wan P."/>
        </authorList>
    </citation>
    <scope>NUCLEOTIDE SEQUENCE</scope>
    <source>
        <strain evidence="5">cv. Jingnong 6</strain>
    </source>
</reference>
<evidence type="ECO:0000259" key="3">
    <source>
        <dbReference type="Pfam" id="PF23598"/>
    </source>
</evidence>
<dbReference type="InterPro" id="IPR055414">
    <property type="entry name" value="LRR_R13L4/SHOC2-like"/>
</dbReference>
<evidence type="ECO:0000256" key="2">
    <source>
        <dbReference type="ARBA" id="ARBA00022821"/>
    </source>
</evidence>
<dbReference type="OMA" id="YCPRLQE"/>
<evidence type="ECO:0000313" key="5">
    <source>
        <dbReference type="Proteomes" id="UP000053144"/>
    </source>
</evidence>
<dbReference type="Gramene" id="KOM45399">
    <property type="protein sequence ID" value="KOM45399"/>
    <property type="gene ID" value="LR48_Vigan06g070500"/>
</dbReference>